<protein>
    <submittedName>
        <fullName evidence="2">NAD(P)-dependent alcohol dehydrogenase</fullName>
    </submittedName>
</protein>
<dbReference type="InterPro" id="IPR013154">
    <property type="entry name" value="ADH-like_N"/>
</dbReference>
<name>A0A973W2S9_9BRAD</name>
<gene>
    <name evidence="2" type="ORF">HAP48_024770</name>
</gene>
<dbReference type="InterPro" id="IPR011032">
    <property type="entry name" value="GroES-like_sf"/>
</dbReference>
<dbReference type="Gene3D" id="3.90.180.10">
    <property type="entry name" value="Medium-chain alcohol dehydrogenases, catalytic domain"/>
    <property type="match status" value="1"/>
</dbReference>
<sequence length="310" mass="33034">MKRIQYYAYGGPETMKLEDFVLETPGQGQVAAKVKFTAVNPIDWKMRQGALKMMTGKSFPRTMGVDFSGTVISVGAGVTRFRPGDAVFGLARLKQSGALGEAFVTNESFVAKKPDNVSFEEAACLGTPGVTAWNGLVDRAALKGGQSVFVNGCTGAVGEAAVQIARMLGATASGRCSAEAMPRAHELGVQKPFDYRKTDLSALTDRFDVVYDTAAVMPAATGLHLAGKRGVFLDIEPTPAKFLRSLFNRKLKPIVCTPRADILDGLARAAREGKLRLPVAETVPLREAIPFIASLEKGRRIAGKGLVAIA</sequence>
<dbReference type="PANTHER" id="PTHR44013">
    <property type="entry name" value="ZINC-TYPE ALCOHOL DEHYDROGENASE-LIKE PROTEIN C16A3.02C"/>
    <property type="match status" value="1"/>
</dbReference>
<organism evidence="2">
    <name type="scientific">Bradyrhizobium septentrionale</name>
    <dbReference type="NCBI Taxonomy" id="1404411"/>
    <lineage>
        <taxon>Bacteria</taxon>
        <taxon>Pseudomonadati</taxon>
        <taxon>Pseudomonadota</taxon>
        <taxon>Alphaproteobacteria</taxon>
        <taxon>Hyphomicrobiales</taxon>
        <taxon>Nitrobacteraceae</taxon>
        <taxon>Bradyrhizobium</taxon>
    </lineage>
</organism>
<dbReference type="InterPro" id="IPR036291">
    <property type="entry name" value="NAD(P)-bd_dom_sf"/>
</dbReference>
<dbReference type="EMBL" id="JAAOLE020000001">
    <property type="protein sequence ID" value="NVI46115.1"/>
    <property type="molecule type" value="Genomic_DNA"/>
</dbReference>
<dbReference type="AlphaFoldDB" id="A0A973W2S9"/>
<dbReference type="GO" id="GO:0016491">
    <property type="term" value="F:oxidoreductase activity"/>
    <property type="evidence" value="ECO:0007669"/>
    <property type="project" value="InterPro"/>
</dbReference>
<reference evidence="2" key="1">
    <citation type="submission" date="2020-06" db="EMBL/GenBank/DDBJ databases">
        <title>Whole Genome Sequence of Bradyrhizobium sp. Strain 1S1.</title>
        <authorList>
            <person name="Bromfield E.S.P."/>
            <person name="Cloutier S."/>
        </authorList>
    </citation>
    <scope>NUCLEOTIDE SEQUENCE [LARGE SCALE GENOMIC DNA]</scope>
    <source>
        <strain evidence="2">1S1</strain>
    </source>
</reference>
<dbReference type="SUPFAM" id="SSF51735">
    <property type="entry name" value="NAD(P)-binding Rossmann-fold domains"/>
    <property type="match status" value="1"/>
</dbReference>
<dbReference type="CDD" id="cd08267">
    <property type="entry name" value="MDR1"/>
    <property type="match status" value="1"/>
</dbReference>
<feature type="domain" description="Enoyl reductase (ER)" evidence="1">
    <location>
        <begin position="10"/>
        <end position="307"/>
    </location>
</feature>
<evidence type="ECO:0000259" key="1">
    <source>
        <dbReference type="SMART" id="SM00829"/>
    </source>
</evidence>
<evidence type="ECO:0000313" key="2">
    <source>
        <dbReference type="EMBL" id="NVI46115.1"/>
    </source>
</evidence>
<accession>A0A973W2S9</accession>
<dbReference type="Pfam" id="PF13602">
    <property type="entry name" value="ADH_zinc_N_2"/>
    <property type="match status" value="1"/>
</dbReference>
<dbReference type="Pfam" id="PF08240">
    <property type="entry name" value="ADH_N"/>
    <property type="match status" value="1"/>
</dbReference>
<dbReference type="SMART" id="SM00829">
    <property type="entry name" value="PKS_ER"/>
    <property type="match status" value="1"/>
</dbReference>
<dbReference type="SUPFAM" id="SSF50129">
    <property type="entry name" value="GroES-like"/>
    <property type="match status" value="1"/>
</dbReference>
<dbReference type="RefSeq" id="WP_166205484.1">
    <property type="nucleotide sequence ID" value="NZ_CP088285.1"/>
</dbReference>
<comment type="caution">
    <text evidence="2">The sequence shown here is derived from an EMBL/GenBank/DDBJ whole genome shotgun (WGS) entry which is preliminary data.</text>
</comment>
<dbReference type="InterPro" id="IPR020843">
    <property type="entry name" value="ER"/>
</dbReference>
<dbReference type="InterPro" id="IPR052733">
    <property type="entry name" value="Chloroplast_QOR"/>
</dbReference>
<dbReference type="Gene3D" id="3.40.50.720">
    <property type="entry name" value="NAD(P)-binding Rossmann-like Domain"/>
    <property type="match status" value="1"/>
</dbReference>
<proteinExistence type="predicted"/>
<dbReference type="PANTHER" id="PTHR44013:SF1">
    <property type="entry name" value="ZINC-TYPE ALCOHOL DEHYDROGENASE-LIKE PROTEIN C16A3.02C"/>
    <property type="match status" value="1"/>
</dbReference>